<evidence type="ECO:0000256" key="4">
    <source>
        <dbReference type="ARBA" id="ARBA00022840"/>
    </source>
</evidence>
<sequence length="372" mass="41099">MIVGILGGGQLAKMMAQEAKKMGFKVAILDPQEEPPAKGVSDYHILGSFKDEKAIRKLAEISDVLTYDIEHINVQALKELEKEGVQIYPSPRVLEIIQDKLVQMQVMKEAGIPVPRFIKADKDELVDKALEFGFPLVQKTRREGYDGKGVAVIRDKSELAKLIPADSMLQEFVNIEKEIAVMVARDQEGNTVAYPVVEMTFNEANILDMLIAPARIEEEIAEEAKRIAIKAVKALDGVGIFGVEMFLTKDGEVYLNEIAPRPHNSGHYTIEACLTSQFEQHIRAITGLPLGSSELLIPAVMFNLLGEGNGKPKVIGMKEALKFPGVYVHIYGKSVVKPLRKMGHVTVVNRNLEKALEIAHKVKKVIKVVGDA</sequence>
<dbReference type="GeneID" id="41712221"/>
<proteinExistence type="inferred from homology"/>
<dbReference type="InterPro" id="IPR011761">
    <property type="entry name" value="ATP-grasp"/>
</dbReference>
<dbReference type="InterPro" id="IPR040686">
    <property type="entry name" value="PurK_C"/>
</dbReference>
<keyword evidence="5" id="KW-0460">Magnesium</keyword>
<dbReference type="RefSeq" id="WP_011011540.1">
    <property type="nucleotide sequence ID" value="NC_003413.1"/>
</dbReference>
<keyword evidence="7 8" id="KW-0436">Ligase</keyword>
<evidence type="ECO:0000256" key="1">
    <source>
        <dbReference type="ARBA" id="ARBA00022741"/>
    </source>
</evidence>
<evidence type="ECO:0000313" key="11">
    <source>
        <dbReference type="Proteomes" id="UP000324354"/>
    </source>
</evidence>
<dbReference type="InterPro" id="IPR054350">
    <property type="entry name" value="PurT/PurK_preATP-grasp"/>
</dbReference>
<feature type="domain" description="ATP-grasp" evidence="9">
    <location>
        <begin position="104"/>
        <end position="286"/>
    </location>
</feature>
<dbReference type="GO" id="GO:0034028">
    <property type="term" value="F:5-(carboxyamino)imidazole ribonucleotide synthase activity"/>
    <property type="evidence" value="ECO:0007669"/>
    <property type="project" value="UniProtKB-UniRule"/>
</dbReference>
<dbReference type="PANTHER" id="PTHR11609:SF5">
    <property type="entry name" value="PHOSPHORIBOSYLAMINOIMIDAZOLE CARBOXYLASE"/>
    <property type="match status" value="1"/>
</dbReference>
<dbReference type="HAMAP" id="MF_01928">
    <property type="entry name" value="PurK"/>
    <property type="match status" value="1"/>
</dbReference>
<evidence type="ECO:0000259" key="9">
    <source>
        <dbReference type="PROSITE" id="PS50975"/>
    </source>
</evidence>
<keyword evidence="2 7" id="KW-0658">Purine biosynthesis</keyword>
<evidence type="ECO:0000256" key="6">
    <source>
        <dbReference type="ARBA" id="ARBA00023239"/>
    </source>
</evidence>
<evidence type="ECO:0000256" key="8">
    <source>
        <dbReference type="RuleBase" id="RU361200"/>
    </source>
</evidence>
<dbReference type="InterPro" id="IPR003135">
    <property type="entry name" value="ATP-grasp_carboxylate-amine"/>
</dbReference>
<feature type="binding site" evidence="7">
    <location>
        <position position="139"/>
    </location>
    <ligand>
        <name>ATP</name>
        <dbReference type="ChEBI" id="CHEBI:30616"/>
    </ligand>
</feature>
<dbReference type="GO" id="GO:0005829">
    <property type="term" value="C:cytosol"/>
    <property type="evidence" value="ECO:0007669"/>
    <property type="project" value="TreeGrafter"/>
</dbReference>
<dbReference type="GO" id="GO:0005524">
    <property type="term" value="F:ATP binding"/>
    <property type="evidence" value="ECO:0007669"/>
    <property type="project" value="UniProtKB-UniRule"/>
</dbReference>
<comment type="function">
    <text evidence="7">Catalyzes the ATP-dependent conversion of 5-aminoimidazole ribonucleotide (AIR) and HCO(3)(-) to N5-carboxyaminoimidazole ribonucleotide (N5-CAIR).</text>
</comment>
<dbReference type="Gene3D" id="3.30.1490.20">
    <property type="entry name" value="ATP-grasp fold, A domain"/>
    <property type="match status" value="1"/>
</dbReference>
<name>A0A5C0XPM8_PYRFU</name>
<dbReference type="Gene3D" id="3.40.50.20">
    <property type="match status" value="1"/>
</dbReference>
<protein>
    <recommendedName>
        <fullName evidence="7 8">N5-carboxyaminoimidazole ribonucleotide synthase</fullName>
        <shortName evidence="7 8">N5-CAIR synthase</shortName>
        <ecNumber evidence="7 8">6.3.4.18</ecNumber>
    </recommendedName>
    <alternativeName>
        <fullName evidence="7 8">5-(carboxyamino)imidazole ribonucleotide synthetase</fullName>
    </alternativeName>
</protein>
<gene>
    <name evidence="7 8" type="primary">purK</name>
    <name evidence="10" type="ORF">PFDSM3638_02090</name>
</gene>
<organism evidence="10 11">
    <name type="scientific">Pyrococcus furiosus (strain ATCC 43587 / DSM 3638 / JCM 8422 / Vc1)</name>
    <dbReference type="NCBI Taxonomy" id="186497"/>
    <lineage>
        <taxon>Archaea</taxon>
        <taxon>Methanobacteriati</taxon>
        <taxon>Methanobacteriota</taxon>
        <taxon>Thermococci</taxon>
        <taxon>Thermococcales</taxon>
        <taxon>Thermococcaceae</taxon>
        <taxon>Pyrococcus</taxon>
    </lineage>
</organism>
<keyword evidence="3" id="KW-0210">Decarboxylase</keyword>
<dbReference type="AlphaFoldDB" id="A0A5C0XPM8"/>
<dbReference type="SUPFAM" id="SSF56059">
    <property type="entry name" value="Glutathione synthetase ATP-binding domain-like"/>
    <property type="match status" value="1"/>
</dbReference>
<comment type="caution">
    <text evidence="7">Lacks conserved residue(s) required for the propagation of feature annotation.</text>
</comment>
<evidence type="ECO:0000256" key="3">
    <source>
        <dbReference type="ARBA" id="ARBA00022793"/>
    </source>
</evidence>
<dbReference type="InterPro" id="IPR005875">
    <property type="entry name" value="PurK"/>
</dbReference>
<dbReference type="OrthoDB" id="9299at2157"/>
<dbReference type="Pfam" id="PF17769">
    <property type="entry name" value="PurK_C"/>
    <property type="match status" value="1"/>
</dbReference>
<dbReference type="Pfam" id="PF22660">
    <property type="entry name" value="RS_preATP-grasp-like"/>
    <property type="match status" value="1"/>
</dbReference>
<feature type="binding site" evidence="7">
    <location>
        <position position="178"/>
    </location>
    <ligand>
        <name>ATP</name>
        <dbReference type="ChEBI" id="CHEBI:30616"/>
    </ligand>
</feature>
<dbReference type="Pfam" id="PF02222">
    <property type="entry name" value="ATP-grasp"/>
    <property type="match status" value="1"/>
</dbReference>
<evidence type="ECO:0000313" key="10">
    <source>
        <dbReference type="EMBL" id="QEK78138.1"/>
    </source>
</evidence>
<dbReference type="EC" id="6.3.4.18" evidence="7 8"/>
<dbReference type="GeneID" id="13302230"/>
<dbReference type="NCBIfam" id="TIGR01161">
    <property type="entry name" value="purK"/>
    <property type="match status" value="1"/>
</dbReference>
<evidence type="ECO:0000256" key="2">
    <source>
        <dbReference type="ARBA" id="ARBA00022755"/>
    </source>
</evidence>
<dbReference type="UniPathway" id="UPA00074">
    <property type="reaction ID" value="UER00942"/>
</dbReference>
<comment type="catalytic activity">
    <reaction evidence="7 8">
        <text>5-amino-1-(5-phospho-beta-D-ribosyl)imidazole + hydrogencarbonate + ATP = 5-carboxyamino-1-(5-phospho-D-ribosyl)imidazole + ADP + phosphate + 2 H(+)</text>
        <dbReference type="Rhea" id="RHEA:19317"/>
        <dbReference type="ChEBI" id="CHEBI:15378"/>
        <dbReference type="ChEBI" id="CHEBI:17544"/>
        <dbReference type="ChEBI" id="CHEBI:30616"/>
        <dbReference type="ChEBI" id="CHEBI:43474"/>
        <dbReference type="ChEBI" id="CHEBI:58730"/>
        <dbReference type="ChEBI" id="CHEBI:137981"/>
        <dbReference type="ChEBI" id="CHEBI:456216"/>
        <dbReference type="EC" id="6.3.4.18"/>
    </reaction>
</comment>
<evidence type="ECO:0000256" key="5">
    <source>
        <dbReference type="ARBA" id="ARBA00022842"/>
    </source>
</evidence>
<dbReference type="Proteomes" id="UP000324354">
    <property type="component" value="Chromosome"/>
</dbReference>
<dbReference type="InterPro" id="IPR016185">
    <property type="entry name" value="PreATP-grasp_dom_sf"/>
</dbReference>
<dbReference type="NCBIfam" id="NF004679">
    <property type="entry name" value="PRK06019.1-5"/>
    <property type="match status" value="1"/>
</dbReference>
<dbReference type="GO" id="GO:0004638">
    <property type="term" value="F:phosphoribosylaminoimidazole carboxylase activity"/>
    <property type="evidence" value="ECO:0007669"/>
    <property type="project" value="InterPro"/>
</dbReference>
<keyword evidence="1 7" id="KW-0547">Nucleotide-binding</keyword>
<dbReference type="GO" id="GO:0046872">
    <property type="term" value="F:metal ion binding"/>
    <property type="evidence" value="ECO:0007669"/>
    <property type="project" value="InterPro"/>
</dbReference>
<dbReference type="PROSITE" id="PS50975">
    <property type="entry name" value="ATP_GRASP"/>
    <property type="match status" value="1"/>
</dbReference>
<dbReference type="SUPFAM" id="SSF52440">
    <property type="entry name" value="PreATP-grasp domain"/>
    <property type="match status" value="1"/>
</dbReference>
<feature type="binding site" evidence="7">
    <location>
        <position position="100"/>
    </location>
    <ligand>
        <name>ATP</name>
        <dbReference type="ChEBI" id="CHEBI:30616"/>
    </ligand>
</feature>
<comment type="similarity">
    <text evidence="7 8">Belongs to the PurK/PurT family.</text>
</comment>
<comment type="function">
    <text evidence="8">Catalyzes the ATP-dependent conversion of 5-aminoimidazole ribonucleotide (AIR) and HCO(3)- to N5-carboxyaminoimidazole ribonucleotide (N5-CAIR).</text>
</comment>
<comment type="pathway">
    <text evidence="7 8">Purine metabolism; IMP biosynthesis via de novo pathway; 5-amino-1-(5-phospho-D-ribosyl)imidazole-4-carboxylate from 5-amino-1-(5-phospho-D-ribosyl)imidazole (N5-CAIR route): step 1/2.</text>
</comment>
<accession>A0A5C0XPM8</accession>
<comment type="subunit">
    <text evidence="7">Homodimer.</text>
</comment>
<dbReference type="FunFam" id="3.30.470.20:FF:000037">
    <property type="entry name" value="Phosphoribosylaminoimidazole carboxylase, chloroplastic"/>
    <property type="match status" value="1"/>
</dbReference>
<dbReference type="InterPro" id="IPR011054">
    <property type="entry name" value="Rudment_hybrid_motif"/>
</dbReference>
<keyword evidence="4 7" id="KW-0067">ATP-binding</keyword>
<dbReference type="SUPFAM" id="SSF51246">
    <property type="entry name" value="Rudiment single hybrid motif"/>
    <property type="match status" value="1"/>
</dbReference>
<keyword evidence="6" id="KW-0456">Lyase</keyword>
<dbReference type="EMBL" id="CP023154">
    <property type="protein sequence ID" value="QEK78138.1"/>
    <property type="molecule type" value="Genomic_DNA"/>
</dbReference>
<dbReference type="InterPro" id="IPR013815">
    <property type="entry name" value="ATP_grasp_subdomain_1"/>
</dbReference>
<dbReference type="Gene3D" id="3.30.470.20">
    <property type="entry name" value="ATP-grasp fold, B domain"/>
    <property type="match status" value="1"/>
</dbReference>
<dbReference type="GO" id="GO:0006189">
    <property type="term" value="P:'de novo' IMP biosynthetic process"/>
    <property type="evidence" value="ECO:0007669"/>
    <property type="project" value="UniProtKB-UniRule"/>
</dbReference>
<evidence type="ECO:0000256" key="7">
    <source>
        <dbReference type="HAMAP-Rule" id="MF_01928"/>
    </source>
</evidence>
<dbReference type="PANTHER" id="PTHR11609">
    <property type="entry name" value="PURINE BIOSYNTHESIS PROTEIN 6/7, PUR6/7"/>
    <property type="match status" value="1"/>
</dbReference>
<reference evidence="10 11" key="1">
    <citation type="submission" date="2017-08" db="EMBL/GenBank/DDBJ databases">
        <title>Resequencing and Reannotation of the genome of Pyrococcus furiosus type strain DSM3638.</title>
        <authorList>
            <person name="Reichelt R.M."/>
            <person name="Bunk B."/>
        </authorList>
    </citation>
    <scope>NUCLEOTIDE SEQUENCE [LARGE SCALE GENOMIC DNA]</scope>
    <source>
        <strain evidence="10 11">DSM 3638</strain>
    </source>
</reference>
<dbReference type="NCBIfam" id="NF004675">
    <property type="entry name" value="PRK06019.1-1"/>
    <property type="match status" value="1"/>
</dbReference>
<feature type="binding site" evidence="7">
    <location>
        <begin position="256"/>
        <end position="257"/>
    </location>
    <ligand>
        <name>ATP</name>
        <dbReference type="ChEBI" id="CHEBI:30616"/>
    </ligand>
</feature>
<feature type="binding site" evidence="7">
    <location>
        <begin position="170"/>
        <end position="173"/>
    </location>
    <ligand>
        <name>ATP</name>
        <dbReference type="ChEBI" id="CHEBI:30616"/>
    </ligand>
</feature>